<proteinExistence type="predicted"/>
<comment type="caution">
    <text evidence="3">The sequence shown here is derived from an EMBL/GenBank/DDBJ whole genome shotgun (WGS) entry which is preliminary data.</text>
</comment>
<keyword evidence="4" id="KW-1185">Reference proteome</keyword>
<feature type="signal peptide" evidence="2">
    <location>
        <begin position="1"/>
        <end position="29"/>
    </location>
</feature>
<dbReference type="Proteomes" id="UP000316639">
    <property type="component" value="Unassembled WGS sequence"/>
</dbReference>
<evidence type="ECO:0000256" key="2">
    <source>
        <dbReference type="SAM" id="SignalP"/>
    </source>
</evidence>
<feature type="chain" id="PRO_5021813240" description="Secreted protein" evidence="2">
    <location>
        <begin position="30"/>
        <end position="107"/>
    </location>
</feature>
<dbReference type="AlphaFoldDB" id="A0A563EKK0"/>
<reference evidence="3 4" key="1">
    <citation type="submission" date="2019-07" db="EMBL/GenBank/DDBJ databases">
        <title>Lentzea xizangensis sp. nov., isolated from Qinghai-Tibetan Plateau Soils.</title>
        <authorList>
            <person name="Huang J."/>
        </authorList>
    </citation>
    <scope>NUCLEOTIDE SEQUENCE [LARGE SCALE GENOMIC DNA]</scope>
    <source>
        <strain evidence="3 4">FXJ1.1311</strain>
    </source>
</reference>
<feature type="region of interest" description="Disordered" evidence="1">
    <location>
        <begin position="73"/>
        <end position="107"/>
    </location>
</feature>
<feature type="compositionally biased region" description="Polar residues" evidence="1">
    <location>
        <begin position="91"/>
        <end position="101"/>
    </location>
</feature>
<evidence type="ECO:0000313" key="3">
    <source>
        <dbReference type="EMBL" id="TWP47579.1"/>
    </source>
</evidence>
<keyword evidence="2" id="KW-0732">Signal</keyword>
<evidence type="ECO:0000313" key="4">
    <source>
        <dbReference type="Proteomes" id="UP000316639"/>
    </source>
</evidence>
<evidence type="ECO:0008006" key="5">
    <source>
        <dbReference type="Google" id="ProtNLM"/>
    </source>
</evidence>
<evidence type="ECO:0000256" key="1">
    <source>
        <dbReference type="SAM" id="MobiDB-lite"/>
    </source>
</evidence>
<sequence length="107" mass="11328">MSRQPDRRRSRRVVLVCLTLMLIASTADDDPCEADTGVLAAAVLAPLGVPRLLAPFVRALLFLSKPFDATEPHCAVRPSGVAPTDGPRANGSPTPGSSRESLLSEHI</sequence>
<dbReference type="RefSeq" id="WP_146357682.1">
    <property type="nucleotide sequence ID" value="NZ_VOBR01000025.1"/>
</dbReference>
<dbReference type="EMBL" id="VOBR01000025">
    <property type="protein sequence ID" value="TWP47579.1"/>
    <property type="molecule type" value="Genomic_DNA"/>
</dbReference>
<name>A0A563EKK0_9PSEU</name>
<gene>
    <name evidence="3" type="ORF">FKR81_31980</name>
</gene>
<accession>A0A563EKK0</accession>
<protein>
    <recommendedName>
        <fullName evidence="5">Secreted protein</fullName>
    </recommendedName>
</protein>
<organism evidence="3 4">
    <name type="scientific">Lentzea tibetensis</name>
    <dbReference type="NCBI Taxonomy" id="2591470"/>
    <lineage>
        <taxon>Bacteria</taxon>
        <taxon>Bacillati</taxon>
        <taxon>Actinomycetota</taxon>
        <taxon>Actinomycetes</taxon>
        <taxon>Pseudonocardiales</taxon>
        <taxon>Pseudonocardiaceae</taxon>
        <taxon>Lentzea</taxon>
    </lineage>
</organism>